<feature type="non-terminal residue" evidence="3">
    <location>
        <position position="712"/>
    </location>
</feature>
<protein>
    <recommendedName>
        <fullName evidence="2">Neurochondrin</fullName>
    </recommendedName>
</protein>
<sequence>PRTHLAMAAGSGDGTATLKRCLGVLRDARNDSEQFAALLLVTKAVRAGEVDAKTRRQIFDAIGFTFPNRLLVSRQPPAGCPPHTFRALGLTLLACFCTDPELAGHSQILNKIPAFNDILVSPCDPDCTSMIDDVYQCLSAVMATARGPRELVTKGTVCALCQAYVKSSYGSDRALTLLLGLLAIAEVKCWQRDAPHLLAVLSKLSDDFLKAEDMTKFELCEVLPHFIPLSPPLMQDPQGSECLHRLYKGLADILGSKLSQSQRDPALKLAACLVQACGSEWIPAGSAGSKFLALLVNLACVEVRLTLEEPDPVEAEGKKQVVTACYVLIEMGIQECLREEKPLLEEVQKIQLLRIMEEAFGAVISYLRQVKQEELEDPFIFASVRILGAWMAEETSSLKQEICELLPFLVHYAKKLFQEGNTAVSLPQTELVSTEGSDLPRDALRFLLPGFCHLTAEDRPRDILIAAGAPALLFEYFLHQWEQLTSKPRSPTSLTSAEMSLQTLCGIFLNLVVTAPDLIRRDKTFSSLMDMLLKSLPLLLPQEDHLVLAANFATLGLMLARILASPAVLQGTQPAKEFFGATIHFLSQAHTAQAEPGSDALAMAVSPAYGSAWAELRELWLLGMQALAGCVPLLPWLPQAVLQARWLETLADLLTRVDPASVDFELIAAFQGVLVELARASKACRDVIVSHHGGEWANLYGMAALEQCLSEQ</sequence>
<dbReference type="GO" id="GO:0030425">
    <property type="term" value="C:dendrite"/>
    <property type="evidence" value="ECO:0007669"/>
    <property type="project" value="TreeGrafter"/>
</dbReference>
<organism evidence="3 4">
    <name type="scientific">Pampusana beccarii</name>
    <name type="common">Western bronze ground-dove</name>
    <dbReference type="NCBI Taxonomy" id="2953425"/>
    <lineage>
        <taxon>Eukaryota</taxon>
        <taxon>Metazoa</taxon>
        <taxon>Chordata</taxon>
        <taxon>Craniata</taxon>
        <taxon>Vertebrata</taxon>
        <taxon>Euteleostomi</taxon>
        <taxon>Archelosauria</taxon>
        <taxon>Archosauria</taxon>
        <taxon>Dinosauria</taxon>
        <taxon>Saurischia</taxon>
        <taxon>Theropoda</taxon>
        <taxon>Coelurosauria</taxon>
        <taxon>Aves</taxon>
        <taxon>Neognathae</taxon>
        <taxon>Neoaves</taxon>
        <taxon>Columbimorphae</taxon>
        <taxon>Columbiformes</taxon>
        <taxon>Columbidae</taxon>
        <taxon>Pampusana</taxon>
    </lineage>
</organism>
<name>A0A7L4FWA8_9COLU</name>
<evidence type="ECO:0000256" key="2">
    <source>
        <dbReference type="ARBA" id="ARBA00018324"/>
    </source>
</evidence>
<dbReference type="InterPro" id="IPR008709">
    <property type="entry name" value="Neurochondrin"/>
</dbReference>
<dbReference type="AlphaFoldDB" id="A0A7L4FWA8"/>
<dbReference type="Pfam" id="PF05536">
    <property type="entry name" value="Neurochondrin"/>
    <property type="match status" value="1"/>
</dbReference>
<feature type="non-terminal residue" evidence="3">
    <location>
        <position position="1"/>
    </location>
</feature>
<evidence type="ECO:0000313" key="4">
    <source>
        <dbReference type="Proteomes" id="UP000541332"/>
    </source>
</evidence>
<comment type="similarity">
    <text evidence="1">Belongs to the neurochondrin family.</text>
</comment>
<dbReference type="PANTHER" id="PTHR13109:SF7">
    <property type="entry name" value="NEUROCHONDRIN"/>
    <property type="match status" value="1"/>
</dbReference>
<reference evidence="3 4" key="1">
    <citation type="submission" date="2020-02" db="EMBL/GenBank/DDBJ databases">
        <title>Bird 10,000 Genomes (B10K) Project - Family phase.</title>
        <authorList>
            <person name="Zhang G."/>
        </authorList>
    </citation>
    <scope>NUCLEOTIDE SEQUENCE [LARGE SCALE GENOMIC DNA]</scope>
    <source>
        <strain evidence="3">B10K-DU-006-06</strain>
    </source>
</reference>
<dbReference type="EMBL" id="VWYH01007286">
    <property type="protein sequence ID" value="NXW90493.1"/>
    <property type="molecule type" value="Genomic_DNA"/>
</dbReference>
<dbReference type="PANTHER" id="PTHR13109">
    <property type="entry name" value="NEUROCHONDRIN"/>
    <property type="match status" value="1"/>
</dbReference>
<dbReference type="OrthoDB" id="8186546at2759"/>
<accession>A0A7L4FWA8</accession>
<dbReference type="GO" id="GO:0048168">
    <property type="term" value="P:regulation of neuronal synaptic plasticity"/>
    <property type="evidence" value="ECO:0007669"/>
    <property type="project" value="TreeGrafter"/>
</dbReference>
<dbReference type="GO" id="GO:0031175">
    <property type="term" value="P:neuron projection development"/>
    <property type="evidence" value="ECO:0007669"/>
    <property type="project" value="TreeGrafter"/>
</dbReference>
<comment type="caution">
    <text evidence="3">The sequence shown here is derived from an EMBL/GenBank/DDBJ whole genome shotgun (WGS) entry which is preliminary data.</text>
</comment>
<keyword evidence="4" id="KW-1185">Reference proteome</keyword>
<dbReference type="Proteomes" id="UP000541332">
    <property type="component" value="Unassembled WGS sequence"/>
</dbReference>
<gene>
    <name evidence="3" type="primary">Ncdn</name>
    <name evidence="3" type="ORF">ALOBEC_R11969</name>
</gene>
<evidence type="ECO:0000256" key="1">
    <source>
        <dbReference type="ARBA" id="ARBA00006927"/>
    </source>
</evidence>
<evidence type="ECO:0000313" key="3">
    <source>
        <dbReference type="EMBL" id="NXW90493.1"/>
    </source>
</evidence>
<proteinExistence type="inferred from homology"/>